<organism evidence="1 2">
    <name type="scientific">Lactococcus lactis subsp. cremoris</name>
    <name type="common">Streptococcus cremoris</name>
    <dbReference type="NCBI Taxonomy" id="1359"/>
    <lineage>
        <taxon>Bacteria</taxon>
        <taxon>Bacillati</taxon>
        <taxon>Bacillota</taxon>
        <taxon>Bacilli</taxon>
        <taxon>Lactobacillales</taxon>
        <taxon>Streptococcaceae</taxon>
        <taxon>Lactococcus</taxon>
    </lineage>
</organism>
<sequence length="67" mass="7529">MKIKAITTKMKAAYFICDKASEAPNIFAKKLIIKGEKKDPKLQAIIASEITIFLAEDVTLDKIRPYT</sequence>
<dbReference type="RefSeq" id="WP_021165298.1">
    <property type="nucleotide sequence ID" value="NZ_AP018499.1"/>
</dbReference>
<name>A0AAD1JWV8_LACLC</name>
<dbReference type="EMBL" id="AP024222">
    <property type="protein sequence ID" value="BCO04922.1"/>
    <property type="molecule type" value="Genomic_DNA"/>
</dbReference>
<accession>A0AAD1JWV8</accession>
<reference evidence="1 2" key="1">
    <citation type="submission" date="2020-12" db="EMBL/GenBank/DDBJ databases">
        <title>Complete genome sequence of lactococcus lactis subsp. cremoris strain EPSC and strain G3-2.</title>
        <authorList>
            <person name="Kita K."/>
            <person name="Ishikawa S."/>
        </authorList>
    </citation>
    <scope>NUCLEOTIDE SEQUENCE [LARGE SCALE GENOMIC DNA]</scope>
    <source>
        <strain evidence="1 2">EPSC</strain>
    </source>
</reference>
<evidence type="ECO:0000313" key="1">
    <source>
        <dbReference type="EMBL" id="BCO04922.1"/>
    </source>
</evidence>
<evidence type="ECO:0000313" key="2">
    <source>
        <dbReference type="Proteomes" id="UP000595253"/>
    </source>
</evidence>
<gene>
    <name evidence="1" type="ORF">LLC_01620</name>
</gene>
<dbReference type="Proteomes" id="UP000595253">
    <property type="component" value="Chromosome"/>
</dbReference>
<dbReference type="AlphaFoldDB" id="A0AAD1JWV8"/>
<proteinExistence type="predicted"/>
<protein>
    <submittedName>
        <fullName evidence="1">Uncharacterized protein</fullName>
    </submittedName>
</protein>